<dbReference type="AlphaFoldDB" id="A0A164LEU4"/>
<gene>
    <name evidence="2" type="ORF">APZ42_033144</name>
</gene>
<evidence type="ECO:0000313" key="3">
    <source>
        <dbReference type="Proteomes" id="UP000076858"/>
    </source>
</evidence>
<feature type="compositionally biased region" description="Basic and acidic residues" evidence="1">
    <location>
        <begin position="1"/>
        <end position="12"/>
    </location>
</feature>
<reference evidence="2 3" key="1">
    <citation type="submission" date="2016-03" db="EMBL/GenBank/DDBJ databases">
        <title>EvidentialGene: Evidence-directed Construction of Genes on Genomes.</title>
        <authorList>
            <person name="Gilbert D.G."/>
            <person name="Choi J.-H."/>
            <person name="Mockaitis K."/>
            <person name="Colbourne J."/>
            <person name="Pfrender M."/>
        </authorList>
    </citation>
    <scope>NUCLEOTIDE SEQUENCE [LARGE SCALE GENOMIC DNA]</scope>
    <source>
        <strain evidence="2 3">Xinb3</strain>
        <tissue evidence="2">Complete organism</tissue>
    </source>
</reference>
<comment type="caution">
    <text evidence="2">The sequence shown here is derived from an EMBL/GenBank/DDBJ whole genome shotgun (WGS) entry which is preliminary data.</text>
</comment>
<keyword evidence="3" id="KW-1185">Reference proteome</keyword>
<accession>A0A164LEU4</accession>
<proteinExistence type="predicted"/>
<dbReference type="Proteomes" id="UP000076858">
    <property type="component" value="Unassembled WGS sequence"/>
</dbReference>
<name>A0A164LEU4_9CRUS</name>
<sequence length="49" mass="5541">MDTDIKLRERNRGTTATRENQEVSSFDLTFSDLSYTVGKGWEQLSGGRS</sequence>
<evidence type="ECO:0000256" key="1">
    <source>
        <dbReference type="SAM" id="MobiDB-lite"/>
    </source>
</evidence>
<evidence type="ECO:0000313" key="2">
    <source>
        <dbReference type="EMBL" id="KZS04045.1"/>
    </source>
</evidence>
<protein>
    <submittedName>
        <fullName evidence="2">Putative ABC protein, subfamily ABCG</fullName>
    </submittedName>
</protein>
<feature type="region of interest" description="Disordered" evidence="1">
    <location>
        <begin position="1"/>
        <end position="22"/>
    </location>
</feature>
<dbReference type="OrthoDB" id="66620at2759"/>
<organism evidence="2 3">
    <name type="scientific">Daphnia magna</name>
    <dbReference type="NCBI Taxonomy" id="35525"/>
    <lineage>
        <taxon>Eukaryota</taxon>
        <taxon>Metazoa</taxon>
        <taxon>Ecdysozoa</taxon>
        <taxon>Arthropoda</taxon>
        <taxon>Crustacea</taxon>
        <taxon>Branchiopoda</taxon>
        <taxon>Diplostraca</taxon>
        <taxon>Cladocera</taxon>
        <taxon>Anomopoda</taxon>
        <taxon>Daphniidae</taxon>
        <taxon>Daphnia</taxon>
    </lineage>
</organism>
<dbReference type="EMBL" id="LRGB01003146">
    <property type="protein sequence ID" value="KZS04045.1"/>
    <property type="molecule type" value="Genomic_DNA"/>
</dbReference>
<feature type="compositionally biased region" description="Polar residues" evidence="1">
    <location>
        <begin position="13"/>
        <end position="22"/>
    </location>
</feature>